<dbReference type="GO" id="GO:0046872">
    <property type="term" value="F:metal ion binding"/>
    <property type="evidence" value="ECO:0007669"/>
    <property type="project" value="UniProtKB-KW"/>
</dbReference>
<proteinExistence type="inferred from homology"/>
<evidence type="ECO:0000313" key="12">
    <source>
        <dbReference type="Proteomes" id="UP000002730"/>
    </source>
</evidence>
<dbReference type="EC" id="2.7.1.15" evidence="9"/>
<dbReference type="GO" id="GO:0004747">
    <property type="term" value="F:ribokinase activity"/>
    <property type="evidence" value="ECO:0007669"/>
    <property type="project" value="UniProtKB-UniRule"/>
</dbReference>
<evidence type="ECO:0000256" key="9">
    <source>
        <dbReference type="HAMAP-Rule" id="MF_01987"/>
    </source>
</evidence>
<feature type="binding site" evidence="9">
    <location>
        <position position="278"/>
    </location>
    <ligand>
        <name>K(+)</name>
        <dbReference type="ChEBI" id="CHEBI:29103"/>
    </ligand>
</feature>
<keyword evidence="9" id="KW-0963">Cytoplasm</keyword>
<dbReference type="EMBL" id="CP002160">
    <property type="protein sequence ID" value="ADL51266.1"/>
    <property type="molecule type" value="Genomic_DNA"/>
</dbReference>
<protein>
    <recommendedName>
        <fullName evidence="9">Ribokinase</fullName>
        <shortName evidence="9">RK</shortName>
        <ecNumber evidence="9">2.7.1.15</ecNumber>
    </recommendedName>
</protein>
<comment type="function">
    <text evidence="9">Catalyzes the phosphorylation of ribose at O-5 in a reaction requiring ATP and magnesium. The resulting D-ribose-5-phosphate can then be used either for sythesis of nucleotides, histidine, and tryptophan, or as a component of the pentose phosphate pathway.</text>
</comment>
<dbReference type="SUPFAM" id="SSF53613">
    <property type="entry name" value="Ribokinase-like"/>
    <property type="match status" value="1"/>
</dbReference>
<reference evidence="11 12" key="1">
    <citation type="submission" date="2010-08" db="EMBL/GenBank/DDBJ databases">
        <title>Complete sequence of Clostridium cellulovorans 743B.</title>
        <authorList>
            <consortium name="US DOE Joint Genome Institute"/>
            <person name="Lucas S."/>
            <person name="Copeland A."/>
            <person name="Lapidus A."/>
            <person name="Cheng J.-F."/>
            <person name="Bruce D."/>
            <person name="Goodwin L."/>
            <person name="Pitluck S."/>
            <person name="Chertkov O."/>
            <person name="Detter J.C."/>
            <person name="Han C."/>
            <person name="Tapia R."/>
            <person name="Land M."/>
            <person name="Hauser L."/>
            <person name="Chang Y.-J."/>
            <person name="Jeffries C."/>
            <person name="Kyrpides N."/>
            <person name="Ivanova N."/>
            <person name="Mikhailova N."/>
            <person name="Hemme C.L."/>
            <person name="Woyke T."/>
        </authorList>
    </citation>
    <scope>NUCLEOTIDE SEQUENCE [LARGE SCALE GENOMIC DNA]</scope>
    <source>
        <strain evidence="12">ATCC 35296 / DSM 3052 / OCM 3 / 743B</strain>
    </source>
</reference>
<dbReference type="eggNOG" id="COG0524">
    <property type="taxonomic scope" value="Bacteria"/>
</dbReference>
<dbReference type="Pfam" id="PF00294">
    <property type="entry name" value="PfkB"/>
    <property type="match status" value="1"/>
</dbReference>
<comment type="subunit">
    <text evidence="9">Homodimer.</text>
</comment>
<evidence type="ECO:0000256" key="8">
    <source>
        <dbReference type="ARBA" id="ARBA00023277"/>
    </source>
</evidence>
<dbReference type="GO" id="GO:0005524">
    <property type="term" value="F:ATP binding"/>
    <property type="evidence" value="ECO:0007669"/>
    <property type="project" value="UniProtKB-UniRule"/>
</dbReference>
<feature type="binding site" evidence="9">
    <location>
        <begin position="242"/>
        <end position="243"/>
    </location>
    <ligand>
        <name>ATP</name>
        <dbReference type="ChEBI" id="CHEBI:30616"/>
    </ligand>
</feature>
<feature type="binding site" evidence="9">
    <location>
        <begin position="38"/>
        <end position="42"/>
    </location>
    <ligand>
        <name>substrate</name>
    </ligand>
</feature>
<comment type="caution">
    <text evidence="9">Lacks conserved residue(s) required for the propagation of feature annotation.</text>
</comment>
<name>D9SWC2_CLOC7</name>
<comment type="pathway">
    <text evidence="9">Carbohydrate metabolism; D-ribose degradation; D-ribose 5-phosphate from beta-D-ribopyranose: step 2/2.</text>
</comment>
<feature type="binding site" evidence="9">
    <location>
        <position position="243"/>
    </location>
    <ligand>
        <name>substrate</name>
    </ligand>
</feature>
<keyword evidence="1 9" id="KW-0808">Transferase</keyword>
<keyword evidence="4 9" id="KW-0418">Kinase</keyword>
<feature type="binding site" evidence="9">
    <location>
        <begin position="10"/>
        <end position="12"/>
    </location>
    <ligand>
        <name>substrate</name>
    </ligand>
</feature>
<dbReference type="CDD" id="cd01174">
    <property type="entry name" value="ribokinase"/>
    <property type="match status" value="1"/>
</dbReference>
<dbReference type="OrthoDB" id="9775849at2"/>
<feature type="domain" description="Carbohydrate kinase PfkB" evidence="10">
    <location>
        <begin position="3"/>
        <end position="284"/>
    </location>
</feature>
<keyword evidence="8 9" id="KW-0119">Carbohydrate metabolism</keyword>
<feature type="binding site" evidence="9">
    <location>
        <position position="276"/>
    </location>
    <ligand>
        <name>K(+)</name>
        <dbReference type="ChEBI" id="CHEBI:29103"/>
    </ligand>
</feature>
<feature type="active site" description="Proton acceptor" evidence="9">
    <location>
        <position position="243"/>
    </location>
</feature>
<dbReference type="InterPro" id="IPR029056">
    <property type="entry name" value="Ribokinase-like"/>
</dbReference>
<dbReference type="InterPro" id="IPR011611">
    <property type="entry name" value="PfkB_dom"/>
</dbReference>
<keyword evidence="3 9" id="KW-0547">Nucleotide-binding</keyword>
<dbReference type="HOGENOM" id="CLU_027634_2_1_9"/>
<comment type="cofactor">
    <cofactor evidence="9">
        <name>Mg(2+)</name>
        <dbReference type="ChEBI" id="CHEBI:18420"/>
    </cofactor>
    <text evidence="9">Requires a divalent cation, most likely magnesium in vivo, as an electrophilic catalyst to aid phosphoryl group transfer. It is the chelate of the metal and the nucleotide that is the actual substrate.</text>
</comment>
<evidence type="ECO:0000256" key="1">
    <source>
        <dbReference type="ARBA" id="ARBA00022679"/>
    </source>
</evidence>
<evidence type="ECO:0000259" key="10">
    <source>
        <dbReference type="Pfam" id="PF00294"/>
    </source>
</evidence>
<evidence type="ECO:0000256" key="3">
    <source>
        <dbReference type="ARBA" id="ARBA00022741"/>
    </source>
</evidence>
<sequence length="298" mass="32464">MKIINFGSLNIDKVYNVNNFVKAGETIASNSMKLFPGGKGLNQTIAIARAGGEVYHAGAIGYDGALLEECLKVDKVKVDYLQRLEEPSGHAIIQVTDKGENAIIVDSGANGKIDNEYVDKVLMNFNKEDLLLIQNEISNVGYIIKKADELGLTIVFNPSPITKAMVSYPLDLVDIFILNEVEGEALTKKQKPVEIVERLVQLYPKAKIILTLGEKGSVYKGGDEHNQFGIYKNKVVDTTAAGDTFCGYFITCLSKNIETALAMKYASAASSISISREGATTSIPYMSEVQEFIDNCGN</sequence>
<comment type="catalytic activity">
    <reaction evidence="9">
        <text>D-ribose + ATP = D-ribose 5-phosphate + ADP + H(+)</text>
        <dbReference type="Rhea" id="RHEA:13697"/>
        <dbReference type="ChEBI" id="CHEBI:15378"/>
        <dbReference type="ChEBI" id="CHEBI:30616"/>
        <dbReference type="ChEBI" id="CHEBI:47013"/>
        <dbReference type="ChEBI" id="CHEBI:78346"/>
        <dbReference type="ChEBI" id="CHEBI:456216"/>
        <dbReference type="EC" id="2.7.1.15"/>
    </reaction>
</comment>
<evidence type="ECO:0000256" key="4">
    <source>
        <dbReference type="ARBA" id="ARBA00022777"/>
    </source>
</evidence>
<dbReference type="STRING" id="573061.Clocel_1517"/>
<evidence type="ECO:0000313" key="11">
    <source>
        <dbReference type="EMBL" id="ADL51266.1"/>
    </source>
</evidence>
<feature type="binding site" evidence="9">
    <location>
        <position position="237"/>
    </location>
    <ligand>
        <name>K(+)</name>
        <dbReference type="ChEBI" id="CHEBI:29103"/>
    </ligand>
</feature>
<feature type="binding site" evidence="9">
    <location>
        <position position="136"/>
    </location>
    <ligand>
        <name>substrate</name>
    </ligand>
</feature>
<evidence type="ECO:0000256" key="6">
    <source>
        <dbReference type="ARBA" id="ARBA00022842"/>
    </source>
</evidence>
<dbReference type="AlphaFoldDB" id="D9SWC2"/>
<keyword evidence="5 9" id="KW-0067">ATP-binding</keyword>
<keyword evidence="6 9" id="KW-0460">Magnesium</keyword>
<keyword evidence="12" id="KW-1185">Reference proteome</keyword>
<dbReference type="GO" id="GO:0019303">
    <property type="term" value="P:D-ribose catabolic process"/>
    <property type="evidence" value="ECO:0007669"/>
    <property type="project" value="UniProtKB-UniRule"/>
</dbReference>
<gene>
    <name evidence="9" type="primary">rbsK</name>
    <name evidence="11" type="ordered locus">Clocel_1517</name>
</gene>
<evidence type="ECO:0000256" key="2">
    <source>
        <dbReference type="ARBA" id="ARBA00022723"/>
    </source>
</evidence>
<comment type="subcellular location">
    <subcellularLocation>
        <location evidence="9">Cytoplasm</location>
    </subcellularLocation>
</comment>
<dbReference type="InterPro" id="IPR002139">
    <property type="entry name" value="Ribo/fructo_kinase"/>
</dbReference>
<dbReference type="InterPro" id="IPR011877">
    <property type="entry name" value="Ribokinase"/>
</dbReference>
<feature type="binding site" evidence="9">
    <location>
        <begin position="211"/>
        <end position="216"/>
    </location>
    <ligand>
        <name>ATP</name>
        <dbReference type="ChEBI" id="CHEBI:30616"/>
    </ligand>
</feature>
<comment type="similarity">
    <text evidence="9">Belongs to the carbohydrate kinase PfkB family. Ribokinase subfamily.</text>
</comment>
<evidence type="ECO:0000256" key="7">
    <source>
        <dbReference type="ARBA" id="ARBA00022958"/>
    </source>
</evidence>
<dbReference type="GO" id="GO:0005737">
    <property type="term" value="C:cytoplasm"/>
    <property type="evidence" value="ECO:0007669"/>
    <property type="project" value="UniProtKB-SubCell"/>
</dbReference>
<dbReference type="HAMAP" id="MF_01987">
    <property type="entry name" value="Ribokinase"/>
    <property type="match status" value="1"/>
</dbReference>
<dbReference type="RefSeq" id="WP_010077529.1">
    <property type="nucleotide sequence ID" value="NC_014393.1"/>
</dbReference>
<feature type="binding site" evidence="9">
    <location>
        <position position="273"/>
    </location>
    <ligand>
        <name>K(+)</name>
        <dbReference type="ChEBI" id="CHEBI:29103"/>
    </ligand>
</feature>
<dbReference type="Proteomes" id="UP000002730">
    <property type="component" value="Chromosome"/>
</dbReference>
<feature type="binding site" evidence="9">
    <location>
        <position position="179"/>
    </location>
    <ligand>
        <name>ATP</name>
        <dbReference type="ChEBI" id="CHEBI:30616"/>
    </ligand>
</feature>
<comment type="activity regulation">
    <text evidence="9">Activated by a monovalent cation that binds near, but not in, the active site. The most likely occupant of the site in vivo is potassium. Ion binding induces a conformational change that may alter substrate affinity.</text>
</comment>
<keyword evidence="7 9" id="KW-0630">Potassium</keyword>
<feature type="binding site" evidence="9">
    <location>
        <position position="239"/>
    </location>
    <ligand>
        <name>K(+)</name>
        <dbReference type="ChEBI" id="CHEBI:29103"/>
    </ligand>
</feature>
<dbReference type="UniPathway" id="UPA00916">
    <property type="reaction ID" value="UER00889"/>
</dbReference>
<dbReference type="Gene3D" id="3.40.1190.20">
    <property type="match status" value="1"/>
</dbReference>
<accession>D9SWC2</accession>
<keyword evidence="2 9" id="KW-0479">Metal-binding</keyword>
<dbReference type="PRINTS" id="PR00990">
    <property type="entry name" value="RIBOKINASE"/>
</dbReference>
<dbReference type="PANTHER" id="PTHR10584">
    <property type="entry name" value="SUGAR KINASE"/>
    <property type="match status" value="1"/>
</dbReference>
<dbReference type="PANTHER" id="PTHR10584:SF166">
    <property type="entry name" value="RIBOKINASE"/>
    <property type="match status" value="1"/>
</dbReference>
<feature type="binding site" evidence="9">
    <location>
        <position position="282"/>
    </location>
    <ligand>
        <name>K(+)</name>
        <dbReference type="ChEBI" id="CHEBI:29103"/>
    </ligand>
</feature>
<organism evidence="11 12">
    <name type="scientific">Clostridium cellulovorans (strain ATCC 35296 / DSM 3052 / OCM 3 / 743B)</name>
    <dbReference type="NCBI Taxonomy" id="573061"/>
    <lineage>
        <taxon>Bacteria</taxon>
        <taxon>Bacillati</taxon>
        <taxon>Bacillota</taxon>
        <taxon>Clostridia</taxon>
        <taxon>Eubacteriales</taxon>
        <taxon>Clostridiaceae</taxon>
        <taxon>Clostridium</taxon>
    </lineage>
</organism>
<dbReference type="KEGG" id="ccb:Clocel_1517"/>
<evidence type="ECO:0000256" key="5">
    <source>
        <dbReference type="ARBA" id="ARBA00022840"/>
    </source>
</evidence>